<protein>
    <submittedName>
        <fullName evidence="3">ATPase family AAA domain-containing protein 5</fullName>
    </submittedName>
</protein>
<feature type="region of interest" description="Disordered" evidence="1">
    <location>
        <begin position="188"/>
        <end position="241"/>
    </location>
</feature>
<feature type="compositionally biased region" description="Basic residues" evidence="1">
    <location>
        <begin position="287"/>
        <end position="299"/>
    </location>
</feature>
<feature type="region of interest" description="Disordered" evidence="1">
    <location>
        <begin position="477"/>
        <end position="519"/>
    </location>
</feature>
<dbReference type="GO" id="GO:0016887">
    <property type="term" value="F:ATP hydrolysis activity"/>
    <property type="evidence" value="ECO:0007669"/>
    <property type="project" value="InterPro"/>
</dbReference>
<gene>
    <name evidence="3" type="ORF">AYI68_g5029</name>
</gene>
<dbReference type="EMBL" id="LSSL01003039">
    <property type="protein sequence ID" value="OLY80872.1"/>
    <property type="molecule type" value="Genomic_DNA"/>
</dbReference>
<dbReference type="PANTHER" id="PTHR23389">
    <property type="entry name" value="CHROMOSOME TRANSMISSION FIDELITY FACTOR 18"/>
    <property type="match status" value="1"/>
</dbReference>
<dbReference type="Pfam" id="PF00004">
    <property type="entry name" value="AAA"/>
    <property type="match status" value="1"/>
</dbReference>
<feature type="region of interest" description="Disordered" evidence="1">
    <location>
        <begin position="1"/>
        <end position="29"/>
    </location>
</feature>
<feature type="compositionally biased region" description="Polar residues" evidence="1">
    <location>
        <begin position="498"/>
        <end position="519"/>
    </location>
</feature>
<feature type="region of interest" description="Disordered" evidence="1">
    <location>
        <begin position="1386"/>
        <end position="1406"/>
    </location>
</feature>
<feature type="compositionally biased region" description="Polar residues" evidence="1">
    <location>
        <begin position="219"/>
        <end position="235"/>
    </location>
</feature>
<dbReference type="GO" id="GO:0005634">
    <property type="term" value="C:nucleus"/>
    <property type="evidence" value="ECO:0007669"/>
    <property type="project" value="TreeGrafter"/>
</dbReference>
<feature type="domain" description="AAA+ ATPase" evidence="2">
    <location>
        <begin position="1104"/>
        <end position="1296"/>
    </location>
</feature>
<organism evidence="3 4">
    <name type="scientific">Smittium mucronatum</name>
    <dbReference type="NCBI Taxonomy" id="133383"/>
    <lineage>
        <taxon>Eukaryota</taxon>
        <taxon>Fungi</taxon>
        <taxon>Fungi incertae sedis</taxon>
        <taxon>Zoopagomycota</taxon>
        <taxon>Kickxellomycotina</taxon>
        <taxon>Harpellomycetes</taxon>
        <taxon>Harpellales</taxon>
        <taxon>Legeriomycetaceae</taxon>
        <taxon>Smittium</taxon>
    </lineage>
</organism>
<feature type="region of interest" description="Disordered" evidence="1">
    <location>
        <begin position="79"/>
        <end position="128"/>
    </location>
</feature>
<dbReference type="GO" id="GO:0003677">
    <property type="term" value="F:DNA binding"/>
    <property type="evidence" value="ECO:0007669"/>
    <property type="project" value="TreeGrafter"/>
</dbReference>
<feature type="region of interest" description="Disordered" evidence="1">
    <location>
        <begin position="967"/>
        <end position="1004"/>
    </location>
</feature>
<feature type="compositionally biased region" description="Basic and acidic residues" evidence="1">
    <location>
        <begin position="903"/>
        <end position="915"/>
    </location>
</feature>
<feature type="region of interest" description="Disordered" evidence="1">
    <location>
        <begin position="283"/>
        <end position="303"/>
    </location>
</feature>
<dbReference type="STRING" id="133383.A0A1R0GVF0"/>
<keyword evidence="4" id="KW-1185">Reference proteome</keyword>
<dbReference type="InterPro" id="IPR003593">
    <property type="entry name" value="AAA+_ATPase"/>
</dbReference>
<feature type="region of interest" description="Disordered" evidence="1">
    <location>
        <begin position="885"/>
        <end position="954"/>
    </location>
</feature>
<feature type="compositionally biased region" description="Polar residues" evidence="1">
    <location>
        <begin position="118"/>
        <end position="128"/>
    </location>
</feature>
<evidence type="ECO:0000313" key="3">
    <source>
        <dbReference type="EMBL" id="OLY80872.1"/>
    </source>
</evidence>
<dbReference type="InterPro" id="IPR003959">
    <property type="entry name" value="ATPase_AAA_core"/>
</dbReference>
<proteinExistence type="predicted"/>
<dbReference type="GO" id="GO:0005524">
    <property type="term" value="F:ATP binding"/>
    <property type="evidence" value="ECO:0007669"/>
    <property type="project" value="InterPro"/>
</dbReference>
<dbReference type="SMART" id="SM00382">
    <property type="entry name" value="AAA"/>
    <property type="match status" value="1"/>
</dbReference>
<feature type="region of interest" description="Disordered" evidence="1">
    <location>
        <begin position="1199"/>
        <end position="1224"/>
    </location>
</feature>
<feature type="compositionally biased region" description="Basic and acidic residues" evidence="1">
    <location>
        <begin position="205"/>
        <end position="218"/>
    </location>
</feature>
<accession>A0A1R0GVF0</accession>
<feature type="region of interest" description="Disordered" evidence="1">
    <location>
        <begin position="321"/>
        <end position="360"/>
    </location>
</feature>
<dbReference type="OrthoDB" id="9996895at2759"/>
<evidence type="ECO:0000259" key="2">
    <source>
        <dbReference type="SMART" id="SM00382"/>
    </source>
</evidence>
<evidence type="ECO:0000313" key="4">
    <source>
        <dbReference type="Proteomes" id="UP000187455"/>
    </source>
</evidence>
<feature type="compositionally biased region" description="Polar residues" evidence="1">
    <location>
        <begin position="1211"/>
        <end position="1222"/>
    </location>
</feature>
<dbReference type="Proteomes" id="UP000187455">
    <property type="component" value="Unassembled WGS sequence"/>
</dbReference>
<sequence length="1823" mass="205053">MVTENEVMSTVDSSSKKRKKGEPKVQGNFQRRLEFKPIAMKQPIVLNNSTNKIIEEEIVEEVIMSDVILSGCISPKSFTPISKVTPKSKNRSKVKKTDEEKSGSKRPKVNKNLKENTPKATPTKQISQNSLIDLSVKADPSHKYKSPDIKSNVYELLSSTRNIDINTIPIKKNPSKDDSSVSTNFTETVSLQSDIDESQKSSSDYPKDKIEDSNKDTDTFFQKSPEISKNDSNPTGEIILLDSSPNSSFDLSIIGKTINSKNNKTLDSALKDKIVTFGDKFKTPVKSSKKKPPSSKKTLKNQSVLKKKIDTSISKINDKPLEKKTSLLSPNNSKLKSVSKSDSKTPRNISSGAHEPISRGRLRMLSPISYKMSSRSIKDDSCITLNVGASHLKPDIIKKIKLRYSLPANVNIPETERFIQNKELEEKGISKAIERVSPMKSVDRISSDVSSNVSDLIDDNSISTAKLSNFNDLFKKSANQTSKTPKESQSKNRKTKIIQKNNTVTRKLRSSSSAPDSNLDTIVKESTEFNTASNKSKSSKDFKEIEKLSLEAESSTEINHNLEAGSENKTNDEKETHFFFLHSDKKKELEKKISLEHPYSETPFNQKGILSRKDTDKRKKIIDDTVVIDDYDFNKAKDFSKVKIKSVIQVPWPGQVFGSDEHVHYYSHLEQTKIFPKFHKSNTQPFRTPEKINFESLPRISKELHPSKNNDFIFQDTYSDIQAHNLFRNNYSLQDRSLLTPSVSPIPADKVDQWNVMLSQIPIERGYNKRILSSIIETASGIQKSSLGKPNEDRNTLIADKYAPKCVDDIVGNTKAVLKLAQWLKNCSINSSTSKDLSKKSDPKAKEESISQCIVKKVDEQDNCTPVVSRKRLVSVYSSNVYNVDPKKNTAQRSDSPPAISDDQPKSSKIEELSKIKNNTTGSSKKTKSGGGSFFSKKTEPHLNVKDGNPPDGISVESITVIEIDQTPLRIKEGDSKKKRRGDNKKTPQSRKRSNVSKGKRLDSDEFSLDMNEFTTEEMDFFQNYEFSTSEKSSLFGRKHLFGKLDDNSNSLSSDRIKKPFSIMDRVFEPIQNPDKTRIKPVIRSSSVQDSKKNQSTFESYGNDVGIALLVGPSGSGKTASVYALAKNYNYYVHEINAGELRSGKVLMTQLQELVKSHVVIGGSGNKFIQKQNVAKTFFKMKGMGKILPKKDSALKGLVIDDGGRDENSEDVTSPSSGSENNDGFAYSDSKQVLILIENVDVLFEQDSGMLVALDMIASKSKRPIIATCSNLNDNSTSIQLSDLSFRLILEFEYPNIEDLITYVSLILVNETGLNHNHFRAEVIRRVCLDCNCNLWRIMVFIGDFLANRKFLKSLSSEGTVSGLRVSKSETMNKIKKMITMANHKDSRDENIISSPDKSPTDPSKRSLILDVTKDESMPGLNDNFKLESPRKFKINFTEIVKNKKFVDEGLSHIYLSSLVKNSLPTYHSNFDDYGTYLDYLYSNPPSISTRIIKDHTVNSETKFGGNSAIELNQTVESQTIQSPNLRQRVDGSLISDLCKYSKSLDLLADADLMLSSVPERGEGFWEPVYEFEEDFCFPGAALGVNYIGLDSRVVPLNSTIRCEDLNIALTTYNYAKVYWEKIESELGERYFDGWDKVSQRRDTFSCARDYMYRIPCANIKGEMNGFKSKSLPNFSKEGLGNISNLKSNKMPCLDIPKTETEIIGFNRMITCLGGEIGLKRHMSLVGSSIRYMLSTKEASMYYLPYLSVISSFDLQMEEYLFNLSKGINVEDQKHLEWVYQGKMVGKGGRSTRNSKYQFIPHLDWLDSETVSHIVRKSHESIF</sequence>
<reference evidence="3 4" key="1">
    <citation type="journal article" date="2016" name="Mol. Biol. Evol.">
        <title>Genome-Wide Survey of Gut Fungi (Harpellales) Reveals the First Horizontally Transferred Ubiquitin Gene from a Mosquito Host.</title>
        <authorList>
            <person name="Wang Y."/>
            <person name="White M.M."/>
            <person name="Kvist S."/>
            <person name="Moncalvo J.M."/>
        </authorList>
    </citation>
    <scope>NUCLEOTIDE SEQUENCE [LARGE SCALE GENOMIC DNA]</scope>
    <source>
        <strain evidence="3 4">ALG-7-W6</strain>
    </source>
</reference>
<name>A0A1R0GVF0_9FUNG</name>
<feature type="compositionally biased region" description="Low complexity" evidence="1">
    <location>
        <begin position="326"/>
        <end position="338"/>
    </location>
</feature>
<evidence type="ECO:0000256" key="1">
    <source>
        <dbReference type="SAM" id="MobiDB-lite"/>
    </source>
</evidence>
<feature type="compositionally biased region" description="Basic residues" evidence="1">
    <location>
        <begin position="977"/>
        <end position="999"/>
    </location>
</feature>
<dbReference type="InterPro" id="IPR027417">
    <property type="entry name" value="P-loop_NTPase"/>
</dbReference>
<comment type="caution">
    <text evidence="3">The sequence shown here is derived from an EMBL/GenBank/DDBJ whole genome shotgun (WGS) entry which is preliminary data.</text>
</comment>
<dbReference type="PANTHER" id="PTHR23389:SF21">
    <property type="entry name" value="ATPASE FAMILY AAA DOMAIN-CONTAINING PROTEIN 5"/>
    <property type="match status" value="1"/>
</dbReference>
<feature type="compositionally biased region" description="Polar residues" evidence="1">
    <location>
        <begin position="1"/>
        <end position="13"/>
    </location>
</feature>
<dbReference type="SUPFAM" id="SSF52540">
    <property type="entry name" value="P-loop containing nucleoside triphosphate hydrolases"/>
    <property type="match status" value="1"/>
</dbReference>
<dbReference type="Gene3D" id="3.40.50.300">
    <property type="entry name" value="P-loop containing nucleotide triphosphate hydrolases"/>
    <property type="match status" value="1"/>
</dbReference>